<protein>
    <recommendedName>
        <fullName evidence="2 9">Acyl-homoserine-lactone synthase</fullName>
        <ecNumber evidence="1 9">2.3.1.184</ecNumber>
    </recommendedName>
    <alternativeName>
        <fullName evidence="9">Autoinducer synthesis protein</fullName>
    </alternativeName>
</protein>
<comment type="catalytic activity">
    <reaction evidence="7 9">
        <text>a fatty acyl-[ACP] + S-adenosyl-L-methionine = an N-acyl-L-homoserine lactone + S-methyl-5'-thioadenosine + holo-[ACP] + H(+)</text>
        <dbReference type="Rhea" id="RHEA:10096"/>
        <dbReference type="Rhea" id="RHEA-COMP:9685"/>
        <dbReference type="Rhea" id="RHEA-COMP:14125"/>
        <dbReference type="ChEBI" id="CHEBI:15378"/>
        <dbReference type="ChEBI" id="CHEBI:17509"/>
        <dbReference type="ChEBI" id="CHEBI:55474"/>
        <dbReference type="ChEBI" id="CHEBI:59789"/>
        <dbReference type="ChEBI" id="CHEBI:64479"/>
        <dbReference type="ChEBI" id="CHEBI:138651"/>
        <dbReference type="EC" id="2.3.1.184"/>
    </reaction>
</comment>
<dbReference type="PANTHER" id="PTHR39322:SF1">
    <property type="entry name" value="ISOVALERYL-HOMOSERINE LACTONE SYNTHASE"/>
    <property type="match status" value="1"/>
</dbReference>
<dbReference type="InterPro" id="IPR016181">
    <property type="entry name" value="Acyl_CoA_acyltransferase"/>
</dbReference>
<dbReference type="Proteomes" id="UP001596411">
    <property type="component" value="Unassembled WGS sequence"/>
</dbReference>
<keyword evidence="5 9" id="KW-0949">S-adenosyl-L-methionine</keyword>
<evidence type="ECO:0000256" key="1">
    <source>
        <dbReference type="ARBA" id="ARBA00012340"/>
    </source>
</evidence>
<proteinExistence type="inferred from homology"/>
<dbReference type="InterPro" id="IPR001690">
    <property type="entry name" value="Autoind_synthase"/>
</dbReference>
<keyword evidence="3 8" id="KW-0673">Quorum sensing</keyword>
<keyword evidence="4 9" id="KW-0808">Transferase</keyword>
<evidence type="ECO:0000256" key="5">
    <source>
        <dbReference type="ARBA" id="ARBA00022691"/>
    </source>
</evidence>
<evidence type="ECO:0000256" key="6">
    <source>
        <dbReference type="ARBA" id="ARBA00022929"/>
    </source>
</evidence>
<evidence type="ECO:0000256" key="2">
    <source>
        <dbReference type="ARBA" id="ARBA00018768"/>
    </source>
</evidence>
<comment type="similarity">
    <text evidence="8 9">Belongs to the autoinducer synthase family.</text>
</comment>
<dbReference type="RefSeq" id="WP_379729254.1">
    <property type="nucleotide sequence ID" value="NZ_BAAADR010000004.1"/>
</dbReference>
<evidence type="ECO:0000313" key="10">
    <source>
        <dbReference type="EMBL" id="MFC7088205.1"/>
    </source>
</evidence>
<dbReference type="Gene3D" id="3.40.630.30">
    <property type="match status" value="1"/>
</dbReference>
<sequence>MHDIYQKRKRAFIDRRGWDIRTYDGGDFEVDQFDDPTTIYITTWHDEVSGCVRLRPYNSPNLTACCFSWLINGSSCGEKVISLDHEADFWEASRFFVSPNFDFLGGGRSDIRMHVLLLAMLKFAIQGRVSKYAVIVDDLMMRLLRMSGWNPMLLNSGAGSNAERIHYCHLPCNTSSYLSVLRRAQGSFSFPSRAVNSIGNPFPSSC</sequence>
<dbReference type="PANTHER" id="PTHR39322">
    <property type="entry name" value="ACYL-HOMOSERINE-LACTONE SYNTHASE"/>
    <property type="match status" value="1"/>
</dbReference>
<evidence type="ECO:0000256" key="3">
    <source>
        <dbReference type="ARBA" id="ARBA00022654"/>
    </source>
</evidence>
<dbReference type="PROSITE" id="PS51187">
    <property type="entry name" value="AUTOINDUCER_SYNTH_2"/>
    <property type="match status" value="1"/>
</dbReference>
<dbReference type="EMBL" id="JBHSZP010000002">
    <property type="protein sequence ID" value="MFC7088205.1"/>
    <property type="molecule type" value="Genomic_DNA"/>
</dbReference>
<reference evidence="11" key="1">
    <citation type="journal article" date="2019" name="Int. J. Syst. Evol. Microbiol.">
        <title>The Global Catalogue of Microorganisms (GCM) 10K type strain sequencing project: providing services to taxonomists for standard genome sequencing and annotation.</title>
        <authorList>
            <consortium name="The Broad Institute Genomics Platform"/>
            <consortium name="The Broad Institute Genome Sequencing Center for Infectious Disease"/>
            <person name="Wu L."/>
            <person name="Ma J."/>
        </authorList>
    </citation>
    <scope>NUCLEOTIDE SEQUENCE [LARGE SCALE GENOMIC DNA]</scope>
    <source>
        <strain evidence="11">CGMCC 1.13666</strain>
    </source>
</reference>
<dbReference type="SUPFAM" id="SSF55729">
    <property type="entry name" value="Acyl-CoA N-acyltransferases (Nat)"/>
    <property type="match status" value="1"/>
</dbReference>
<dbReference type="PRINTS" id="PR01549">
    <property type="entry name" value="AUTOINDCRSYN"/>
</dbReference>
<evidence type="ECO:0000256" key="8">
    <source>
        <dbReference type="PROSITE-ProRule" id="PRU00533"/>
    </source>
</evidence>
<gene>
    <name evidence="10" type="ORF">ACFQH5_01410</name>
</gene>
<keyword evidence="11" id="KW-1185">Reference proteome</keyword>
<accession>A0ABW2EQN0</accession>
<evidence type="ECO:0000313" key="11">
    <source>
        <dbReference type="Proteomes" id="UP001596411"/>
    </source>
</evidence>
<name>A0ABW2EQN0_9GAMM</name>
<dbReference type="Pfam" id="PF00765">
    <property type="entry name" value="Autoind_synth"/>
    <property type="match status" value="1"/>
</dbReference>
<keyword evidence="6 8" id="KW-0071">Autoinducer synthesis</keyword>
<dbReference type="EC" id="2.3.1.184" evidence="1 9"/>
<evidence type="ECO:0000256" key="7">
    <source>
        <dbReference type="ARBA" id="ARBA00048576"/>
    </source>
</evidence>
<evidence type="ECO:0000256" key="9">
    <source>
        <dbReference type="RuleBase" id="RU361135"/>
    </source>
</evidence>
<organism evidence="10 11">
    <name type="scientific">Halomonas salifodinae</name>
    <dbReference type="NCBI Taxonomy" id="438745"/>
    <lineage>
        <taxon>Bacteria</taxon>
        <taxon>Pseudomonadati</taxon>
        <taxon>Pseudomonadota</taxon>
        <taxon>Gammaproteobacteria</taxon>
        <taxon>Oceanospirillales</taxon>
        <taxon>Halomonadaceae</taxon>
        <taxon>Halomonas</taxon>
    </lineage>
</organism>
<evidence type="ECO:0000256" key="4">
    <source>
        <dbReference type="ARBA" id="ARBA00022679"/>
    </source>
</evidence>
<comment type="caution">
    <text evidence="10">The sequence shown here is derived from an EMBL/GenBank/DDBJ whole genome shotgun (WGS) entry which is preliminary data.</text>
</comment>